<evidence type="ECO:0000313" key="3">
    <source>
        <dbReference type="Proteomes" id="UP000256779"/>
    </source>
</evidence>
<dbReference type="Proteomes" id="UP000256779">
    <property type="component" value="Unassembled WGS sequence"/>
</dbReference>
<dbReference type="RefSeq" id="WP_115868667.1">
    <property type="nucleotide sequence ID" value="NZ_QREG01000012.1"/>
</dbReference>
<accession>A0A3D9L2A5</accession>
<dbReference type="AlphaFoldDB" id="A0A3D9L2A5"/>
<feature type="transmembrane region" description="Helical" evidence="1">
    <location>
        <begin position="160"/>
        <end position="179"/>
    </location>
</feature>
<dbReference type="EMBL" id="QREG01000012">
    <property type="protein sequence ID" value="RED97514.1"/>
    <property type="molecule type" value="Genomic_DNA"/>
</dbReference>
<evidence type="ECO:0000256" key="1">
    <source>
        <dbReference type="SAM" id="Phobius"/>
    </source>
</evidence>
<sequence>MRNVQGRFFSTVLLAILSITIYAQQLSIKGGFIEDSLRIGEDIHYYLTASYPASLEILLPDTTYDFRPFEFSDKTFFPSQTDGNMVYDSAIYVLQSYEIDAVQYLSLPGFVLNEGGDSTKIEVKPDSIYFSEMAPVVTDTTRLKTNMAYQDVSKEVNTPLIGIIAAVLGLIGVLVWVLFGKKIQKALKLRRLKKEYTRFSEQLTLNIRQLKEKPEQRLAERTVALWKGFLERMESKPFTKLTTREIMAMEYTQELKEVLKNIDRCIYGGHADANLYKEFQAIEDFTQHRYSVVTDHIKNS</sequence>
<organism evidence="2 3">
    <name type="scientific">Marinoscillum furvescens DSM 4134</name>
    <dbReference type="NCBI Taxonomy" id="1122208"/>
    <lineage>
        <taxon>Bacteria</taxon>
        <taxon>Pseudomonadati</taxon>
        <taxon>Bacteroidota</taxon>
        <taxon>Cytophagia</taxon>
        <taxon>Cytophagales</taxon>
        <taxon>Reichenbachiellaceae</taxon>
        <taxon>Marinoscillum</taxon>
    </lineage>
</organism>
<evidence type="ECO:0000313" key="2">
    <source>
        <dbReference type="EMBL" id="RED97514.1"/>
    </source>
</evidence>
<protein>
    <submittedName>
        <fullName evidence="2">Uncharacterized protein</fullName>
    </submittedName>
</protein>
<dbReference type="OrthoDB" id="848790at2"/>
<keyword evidence="3" id="KW-1185">Reference proteome</keyword>
<keyword evidence="1" id="KW-0812">Transmembrane</keyword>
<reference evidence="2 3" key="1">
    <citation type="submission" date="2018-07" db="EMBL/GenBank/DDBJ databases">
        <title>Genomic Encyclopedia of Type Strains, Phase IV (KMG-IV): sequencing the most valuable type-strain genomes for metagenomic binning, comparative biology and taxonomic classification.</title>
        <authorList>
            <person name="Goeker M."/>
        </authorList>
    </citation>
    <scope>NUCLEOTIDE SEQUENCE [LARGE SCALE GENOMIC DNA]</scope>
    <source>
        <strain evidence="2 3">DSM 4134</strain>
    </source>
</reference>
<keyword evidence="1" id="KW-0472">Membrane</keyword>
<name>A0A3D9L2A5_MARFU</name>
<proteinExistence type="predicted"/>
<comment type="caution">
    <text evidence="2">The sequence shown here is derived from an EMBL/GenBank/DDBJ whole genome shotgun (WGS) entry which is preliminary data.</text>
</comment>
<gene>
    <name evidence="2" type="ORF">C7460_112124</name>
</gene>
<keyword evidence="1" id="KW-1133">Transmembrane helix</keyword>